<dbReference type="NCBIfam" id="TIGR02227">
    <property type="entry name" value="sigpep_I_bact"/>
    <property type="match status" value="1"/>
</dbReference>
<name>A0A271J600_9BACT</name>
<dbReference type="InterPro" id="IPR019533">
    <property type="entry name" value="Peptidase_S26"/>
</dbReference>
<dbReference type="GO" id="GO:0006465">
    <property type="term" value="P:signal peptide processing"/>
    <property type="evidence" value="ECO:0007669"/>
    <property type="project" value="InterPro"/>
</dbReference>
<keyword evidence="7" id="KW-0812">Transmembrane</keyword>
<dbReference type="PROSITE" id="PS00760">
    <property type="entry name" value="SPASE_I_2"/>
    <property type="match status" value="1"/>
</dbReference>
<evidence type="ECO:0000313" key="9">
    <source>
        <dbReference type="EMBL" id="PAP78738.1"/>
    </source>
</evidence>
<comment type="caution">
    <text evidence="9">The sequence shown here is derived from an EMBL/GenBank/DDBJ whole genome shotgun (WGS) entry which is preliminary data.</text>
</comment>
<organism evidence="9 10">
    <name type="scientific">Rubrivirga marina</name>
    <dbReference type="NCBI Taxonomy" id="1196024"/>
    <lineage>
        <taxon>Bacteria</taxon>
        <taxon>Pseudomonadati</taxon>
        <taxon>Rhodothermota</taxon>
        <taxon>Rhodothermia</taxon>
        <taxon>Rhodothermales</taxon>
        <taxon>Rubricoccaceae</taxon>
        <taxon>Rubrivirga</taxon>
    </lineage>
</organism>
<evidence type="ECO:0000313" key="10">
    <source>
        <dbReference type="Proteomes" id="UP000216339"/>
    </source>
</evidence>
<dbReference type="GO" id="GO:0004252">
    <property type="term" value="F:serine-type endopeptidase activity"/>
    <property type="evidence" value="ECO:0007669"/>
    <property type="project" value="InterPro"/>
</dbReference>
<dbReference type="Pfam" id="PF10502">
    <property type="entry name" value="Peptidase_S26"/>
    <property type="match status" value="2"/>
</dbReference>
<evidence type="ECO:0000256" key="5">
    <source>
        <dbReference type="ARBA" id="ARBA00022801"/>
    </source>
</evidence>
<dbReference type="CDD" id="cd06530">
    <property type="entry name" value="S26_SPase_I"/>
    <property type="match status" value="2"/>
</dbReference>
<proteinExistence type="inferred from homology"/>
<keyword evidence="5 7" id="KW-0378">Hydrolase</keyword>
<evidence type="ECO:0000256" key="2">
    <source>
        <dbReference type="ARBA" id="ARBA00009370"/>
    </source>
</evidence>
<dbReference type="GO" id="GO:0009003">
    <property type="term" value="F:signal peptidase activity"/>
    <property type="evidence" value="ECO:0007669"/>
    <property type="project" value="UniProtKB-EC"/>
</dbReference>
<dbReference type="PANTHER" id="PTHR43390">
    <property type="entry name" value="SIGNAL PEPTIDASE I"/>
    <property type="match status" value="1"/>
</dbReference>
<keyword evidence="10" id="KW-1185">Reference proteome</keyword>
<reference evidence="9 10" key="1">
    <citation type="submission" date="2016-11" db="EMBL/GenBank/DDBJ databases">
        <title>Study of marine rhodopsin-containing bacteria.</title>
        <authorList>
            <person name="Yoshizawa S."/>
            <person name="Kumagai Y."/>
            <person name="Kogure K."/>
        </authorList>
    </citation>
    <scope>NUCLEOTIDE SEQUENCE [LARGE SCALE GENOMIC DNA]</scope>
    <source>
        <strain evidence="9 10">SAORIC-28</strain>
    </source>
</reference>
<keyword evidence="7" id="KW-1133">Transmembrane helix</keyword>
<dbReference type="AlphaFoldDB" id="A0A271J600"/>
<comment type="similarity">
    <text evidence="2 7">Belongs to the peptidase S26 family.</text>
</comment>
<evidence type="ECO:0000256" key="1">
    <source>
        <dbReference type="ARBA" id="ARBA00000677"/>
    </source>
</evidence>
<feature type="active site" evidence="6">
    <location>
        <position position="51"/>
    </location>
</feature>
<evidence type="ECO:0000256" key="4">
    <source>
        <dbReference type="ARBA" id="ARBA00019232"/>
    </source>
</evidence>
<dbReference type="InterPro" id="IPR019757">
    <property type="entry name" value="Pept_S26A_signal_pept_1_Lys-AS"/>
</dbReference>
<feature type="domain" description="Peptidase S26" evidence="8">
    <location>
        <begin position="22"/>
        <end position="139"/>
    </location>
</feature>
<dbReference type="InterPro" id="IPR036286">
    <property type="entry name" value="LexA/Signal_pep-like_sf"/>
</dbReference>
<protein>
    <recommendedName>
        <fullName evidence="4 7">Signal peptidase I</fullName>
        <ecNumber evidence="3 7">3.4.21.89</ecNumber>
    </recommendedName>
</protein>
<dbReference type="InterPro" id="IPR000223">
    <property type="entry name" value="Pept_S26A_signal_pept_1"/>
</dbReference>
<feature type="domain" description="Peptidase S26" evidence="8">
    <location>
        <begin position="273"/>
        <end position="309"/>
    </location>
</feature>
<sequence length="330" mass="35735">MDAAAPTVETAPSPTSAASLGGWVRVVGGAVLFALVLRVLGFAAYRIPSTSMEDTLLVGDFVLISKVHYGPRVLGERLPGLDDPDRGDVMVFNYPPSLDPEIGRRTPYIKRVVGLPGDTLSIRGKTPYVGGEAVPTPRRGRRLWAFEGRIPPADSLEALGLGGRVQRAGPGRWVASATERQAERLGFSEGVESLQPYVRPGGDGSAAFPAANRFSLDEYGPVVVPARGATVRLDDASWPVVRTVIERFEGHTVERTATGFLIDGRPAETYTFGQDYYFVLGDSRDDSADSRTWGFVPFDHVIGKAVGVYFSWDDEAGRPRWERIGRGVGE</sequence>
<dbReference type="Proteomes" id="UP000216339">
    <property type="component" value="Unassembled WGS sequence"/>
</dbReference>
<feature type="active site" evidence="6">
    <location>
        <position position="110"/>
    </location>
</feature>
<keyword evidence="7" id="KW-0472">Membrane</keyword>
<dbReference type="Gene3D" id="2.10.109.10">
    <property type="entry name" value="Umud Fragment, subunit A"/>
    <property type="match status" value="1"/>
</dbReference>
<gene>
    <name evidence="9" type="ORF">BSZ37_10300</name>
</gene>
<feature type="transmembrane region" description="Helical" evidence="7">
    <location>
        <begin position="22"/>
        <end position="45"/>
    </location>
</feature>
<dbReference type="SUPFAM" id="SSF51306">
    <property type="entry name" value="LexA/Signal peptidase"/>
    <property type="match status" value="2"/>
</dbReference>
<dbReference type="EC" id="3.4.21.89" evidence="3 7"/>
<accession>A0A271J600</accession>
<dbReference type="PRINTS" id="PR00727">
    <property type="entry name" value="LEADERPTASE"/>
</dbReference>
<evidence type="ECO:0000259" key="8">
    <source>
        <dbReference type="Pfam" id="PF10502"/>
    </source>
</evidence>
<comment type="catalytic activity">
    <reaction evidence="1 7">
        <text>Cleavage of hydrophobic, N-terminal signal or leader sequences from secreted and periplasmic proteins.</text>
        <dbReference type="EC" id="3.4.21.89"/>
    </reaction>
</comment>
<dbReference type="EMBL" id="MQWD01000001">
    <property type="protein sequence ID" value="PAP78738.1"/>
    <property type="molecule type" value="Genomic_DNA"/>
</dbReference>
<keyword evidence="7" id="KW-0645">Protease</keyword>
<evidence type="ECO:0000256" key="7">
    <source>
        <dbReference type="RuleBase" id="RU362042"/>
    </source>
</evidence>
<dbReference type="PANTHER" id="PTHR43390:SF1">
    <property type="entry name" value="CHLOROPLAST PROCESSING PEPTIDASE"/>
    <property type="match status" value="1"/>
</dbReference>
<evidence type="ECO:0000256" key="6">
    <source>
        <dbReference type="PIRSR" id="PIRSR600223-1"/>
    </source>
</evidence>
<dbReference type="GO" id="GO:0016020">
    <property type="term" value="C:membrane"/>
    <property type="evidence" value="ECO:0007669"/>
    <property type="project" value="UniProtKB-SubCell"/>
</dbReference>
<comment type="subcellular location">
    <subcellularLocation>
        <location evidence="7">Membrane</location>
        <topology evidence="7">Single-pass type II membrane protein</topology>
    </subcellularLocation>
</comment>
<evidence type="ECO:0000256" key="3">
    <source>
        <dbReference type="ARBA" id="ARBA00013208"/>
    </source>
</evidence>